<dbReference type="AlphaFoldDB" id="G0UQT7"/>
<reference evidence="3" key="1">
    <citation type="journal article" date="2012" name="Proc. Natl. Acad. Sci. U.S.A.">
        <title>Antigenic diversity is generated by distinct evolutionary mechanisms in African trypanosome species.</title>
        <authorList>
            <person name="Jackson A.P."/>
            <person name="Berry A."/>
            <person name="Aslett M."/>
            <person name="Allison H.C."/>
            <person name="Burton P."/>
            <person name="Vavrova-Anderson J."/>
            <person name="Brown R."/>
            <person name="Browne H."/>
            <person name="Corton N."/>
            <person name="Hauser H."/>
            <person name="Gamble J."/>
            <person name="Gilderthorp R."/>
            <person name="Marcello L."/>
            <person name="McQuillan J."/>
            <person name="Otto T.D."/>
            <person name="Quail M.A."/>
            <person name="Sanders M.J."/>
            <person name="van Tonder A."/>
            <person name="Ginger M.L."/>
            <person name="Field M.C."/>
            <person name="Barry J.D."/>
            <person name="Hertz-Fowler C."/>
            <person name="Berriman M."/>
        </authorList>
    </citation>
    <scope>NUCLEOTIDE SEQUENCE</scope>
    <source>
        <strain evidence="3">IL3000</strain>
    </source>
</reference>
<dbReference type="InterPro" id="IPR053120">
    <property type="entry name" value="PFR_Component"/>
</dbReference>
<gene>
    <name evidence="3" type="ORF">TCIL3000_7_5620</name>
</gene>
<dbReference type="PROSITE" id="PS51257">
    <property type="entry name" value="PROKAR_LIPOPROTEIN"/>
    <property type="match status" value="1"/>
</dbReference>
<feature type="compositionally biased region" description="Basic and acidic residues" evidence="2">
    <location>
        <begin position="1"/>
        <end position="10"/>
    </location>
</feature>
<dbReference type="EMBL" id="HE575320">
    <property type="protein sequence ID" value="CCC91748.1"/>
    <property type="molecule type" value="Genomic_DNA"/>
</dbReference>
<evidence type="ECO:0000256" key="1">
    <source>
        <dbReference type="SAM" id="Coils"/>
    </source>
</evidence>
<accession>G0UQT7</accession>
<dbReference type="GO" id="GO:0031514">
    <property type="term" value="C:motile cilium"/>
    <property type="evidence" value="ECO:0007669"/>
    <property type="project" value="InterPro"/>
</dbReference>
<keyword evidence="3" id="KW-0969">Cilium</keyword>
<keyword evidence="3" id="KW-0282">Flagellum</keyword>
<feature type="region of interest" description="Disordered" evidence="2">
    <location>
        <begin position="1"/>
        <end position="24"/>
    </location>
</feature>
<name>G0UQT7_TRYCI</name>
<proteinExistence type="predicted"/>
<dbReference type="PANTHER" id="PTHR34732:SF3">
    <property type="entry name" value="ROD PROTEIN, PUTATIVE-RELATED"/>
    <property type="match status" value="1"/>
</dbReference>
<protein>
    <submittedName>
        <fullName evidence="3">Putative paraflagellar rod protein</fullName>
    </submittedName>
</protein>
<dbReference type="VEuPathDB" id="TriTrypDB:TcIL3000_7_5620"/>
<evidence type="ECO:0000256" key="2">
    <source>
        <dbReference type="SAM" id="MobiDB-lite"/>
    </source>
</evidence>
<keyword evidence="3" id="KW-0966">Cell projection</keyword>
<dbReference type="PANTHER" id="PTHR34732">
    <property type="entry name" value="69 KDA PARAFLAGELLAR ROD PROTEIN-RELATED"/>
    <property type="match status" value="1"/>
</dbReference>
<feature type="coiled-coil region" evidence="1">
    <location>
        <begin position="401"/>
        <end position="435"/>
    </location>
</feature>
<keyword evidence="1" id="KW-0175">Coiled coil</keyword>
<sequence length="662" mass="74469">MSKSVGDRGGRAPNGDAIPSTSSSAQLPAFTSCVAATRKAFLQREAVLNACAISGNNVGLVQLRRNTLHENSTRILKLFEDMTHTQSPTTSASTAATAARKEGAATVEQLNIISTLAEACAEAFRKECSLELGPRDMILPEEVATNNMASGANGAGAPSSATPQESVKRRIAPLQKVFTSVKELRNVPLYNKLLSASQRGSLGAMCMTSLVKNLTETLEESLQSLEQGYGTCPYSARDIAEWAGWVQPLVRLTNECMQVAPLERVIEGPRERLRRVAFDVEEKQREQEDAVTDGDMVRSEQLYFEKTALLESMKPLYDELEAAIEEAKQASVDEPMRELQTLLKELSTKCAPKVLDHERQMQRRGKVDLERLQAHRQAIVNTRNAQVSSYKVYVTEWEKLFRHNEQQQENCLRALEELEQRIRYLEEERAFLVEDRLEVAAQEQQLADDAASFMLFASQHEQKLCTTIDNLDQSLSSGGRVLDAVRGAYNDLSKYIKDVVSREVEEKLLEIRKERLAHFRGLYLTLGELKYKKERHLEELEKRIDYYHVQQELAMDTFNPKAKEFSKAKKDLLEVKETMQQQIDLIGQKAVKQLEDFKPTERLLLSSGVNFVHPVKELEEMNSRRTQKLLEYHNLMSTMGGEQQPNAGTVGDGGNKVAEVAL</sequence>
<dbReference type="Pfam" id="PF05149">
    <property type="entry name" value="Flagellar_rod"/>
    <property type="match status" value="1"/>
</dbReference>
<dbReference type="InterPro" id="IPR007824">
    <property type="entry name" value="Flagellar_rod"/>
</dbReference>
<organism evidence="3">
    <name type="scientific">Trypanosoma congolense (strain IL3000)</name>
    <dbReference type="NCBI Taxonomy" id="1068625"/>
    <lineage>
        <taxon>Eukaryota</taxon>
        <taxon>Discoba</taxon>
        <taxon>Euglenozoa</taxon>
        <taxon>Kinetoplastea</taxon>
        <taxon>Metakinetoplastina</taxon>
        <taxon>Trypanosomatida</taxon>
        <taxon>Trypanosomatidae</taxon>
        <taxon>Trypanosoma</taxon>
        <taxon>Nannomonas</taxon>
    </lineage>
</organism>
<dbReference type="GO" id="GO:0005516">
    <property type="term" value="F:calmodulin binding"/>
    <property type="evidence" value="ECO:0007669"/>
    <property type="project" value="InterPro"/>
</dbReference>
<evidence type="ECO:0000313" key="3">
    <source>
        <dbReference type="EMBL" id="CCC91748.1"/>
    </source>
</evidence>